<keyword evidence="2" id="KW-1185">Reference proteome</keyword>
<evidence type="ECO:0000313" key="1">
    <source>
        <dbReference type="EMBL" id="KAH9308067.1"/>
    </source>
</evidence>
<dbReference type="AlphaFoldDB" id="A0AA38FPY1"/>
<protein>
    <submittedName>
        <fullName evidence="1">Uncharacterized protein</fullName>
    </submittedName>
</protein>
<proteinExistence type="predicted"/>
<accession>A0AA38FPY1</accession>
<gene>
    <name evidence="1" type="ORF">KI387_035978</name>
</gene>
<feature type="non-terminal residue" evidence="1">
    <location>
        <position position="1"/>
    </location>
</feature>
<dbReference type="EMBL" id="JAHRHJ020000007">
    <property type="protein sequence ID" value="KAH9308067.1"/>
    <property type="molecule type" value="Genomic_DNA"/>
</dbReference>
<organism evidence="1 2">
    <name type="scientific">Taxus chinensis</name>
    <name type="common">Chinese yew</name>
    <name type="synonym">Taxus wallichiana var. chinensis</name>
    <dbReference type="NCBI Taxonomy" id="29808"/>
    <lineage>
        <taxon>Eukaryota</taxon>
        <taxon>Viridiplantae</taxon>
        <taxon>Streptophyta</taxon>
        <taxon>Embryophyta</taxon>
        <taxon>Tracheophyta</taxon>
        <taxon>Spermatophyta</taxon>
        <taxon>Pinopsida</taxon>
        <taxon>Pinidae</taxon>
        <taxon>Conifers II</taxon>
        <taxon>Cupressales</taxon>
        <taxon>Taxaceae</taxon>
        <taxon>Taxus</taxon>
    </lineage>
</organism>
<dbReference type="Proteomes" id="UP000824469">
    <property type="component" value="Unassembled WGS sequence"/>
</dbReference>
<sequence>RWVPAIGEARGARATHDVAYYRRLLEGLSRVDIIWRPYVGFPAYRQMATELDGLQLYLWIEGRRAREHEWIPIEW</sequence>
<name>A0AA38FPY1_TAXCH</name>
<feature type="non-terminal residue" evidence="1">
    <location>
        <position position="75"/>
    </location>
</feature>
<comment type="caution">
    <text evidence="1">The sequence shown here is derived from an EMBL/GenBank/DDBJ whole genome shotgun (WGS) entry which is preliminary data.</text>
</comment>
<evidence type="ECO:0000313" key="2">
    <source>
        <dbReference type="Proteomes" id="UP000824469"/>
    </source>
</evidence>
<reference evidence="1 2" key="1">
    <citation type="journal article" date="2021" name="Nat. Plants">
        <title>The Taxus genome provides insights into paclitaxel biosynthesis.</title>
        <authorList>
            <person name="Xiong X."/>
            <person name="Gou J."/>
            <person name="Liao Q."/>
            <person name="Li Y."/>
            <person name="Zhou Q."/>
            <person name="Bi G."/>
            <person name="Li C."/>
            <person name="Du R."/>
            <person name="Wang X."/>
            <person name="Sun T."/>
            <person name="Guo L."/>
            <person name="Liang H."/>
            <person name="Lu P."/>
            <person name="Wu Y."/>
            <person name="Zhang Z."/>
            <person name="Ro D.K."/>
            <person name="Shang Y."/>
            <person name="Huang S."/>
            <person name="Yan J."/>
        </authorList>
    </citation>
    <scope>NUCLEOTIDE SEQUENCE [LARGE SCALE GENOMIC DNA]</scope>
    <source>
        <strain evidence="1">Ta-2019</strain>
    </source>
</reference>